<dbReference type="OrthoDB" id="9762947at2"/>
<reference evidence="8 9" key="1">
    <citation type="submission" date="2019-07" db="EMBL/GenBank/DDBJ databases">
        <title>Tomitella cavernea sp. nov., an actinomycete isolated from soil.</title>
        <authorList>
            <person name="Cheng J."/>
        </authorList>
    </citation>
    <scope>NUCLEOTIDE SEQUENCE [LARGE SCALE GENOMIC DNA]</scope>
    <source>
        <strain evidence="8 9">HY188</strain>
    </source>
</reference>
<keyword evidence="4 7" id="KW-1133">Transmembrane helix</keyword>
<feature type="transmembrane region" description="Helical" evidence="7">
    <location>
        <begin position="118"/>
        <end position="137"/>
    </location>
</feature>
<feature type="transmembrane region" description="Helical" evidence="7">
    <location>
        <begin position="248"/>
        <end position="270"/>
    </location>
</feature>
<feature type="transmembrane region" description="Helical" evidence="7">
    <location>
        <begin position="413"/>
        <end position="431"/>
    </location>
</feature>
<dbReference type="GO" id="GO:0022857">
    <property type="term" value="F:transmembrane transporter activity"/>
    <property type="evidence" value="ECO:0007669"/>
    <property type="project" value="InterPro"/>
</dbReference>
<feature type="transmembrane region" description="Helical" evidence="7">
    <location>
        <begin position="203"/>
        <end position="228"/>
    </location>
</feature>
<evidence type="ECO:0000256" key="2">
    <source>
        <dbReference type="ARBA" id="ARBA00022475"/>
    </source>
</evidence>
<organism evidence="8 9">
    <name type="scientific">Tomitella fengzijianii</name>
    <dbReference type="NCBI Taxonomy" id="2597660"/>
    <lineage>
        <taxon>Bacteria</taxon>
        <taxon>Bacillati</taxon>
        <taxon>Actinomycetota</taxon>
        <taxon>Actinomycetes</taxon>
        <taxon>Mycobacteriales</taxon>
        <taxon>Tomitella</taxon>
    </lineage>
</organism>
<comment type="subcellular location">
    <subcellularLocation>
        <location evidence="1">Cell membrane</location>
        <topology evidence="1">Multi-pass membrane protein</topology>
    </subcellularLocation>
</comment>
<dbReference type="Pfam" id="PF13520">
    <property type="entry name" value="AA_permease_2"/>
    <property type="match status" value="1"/>
</dbReference>
<evidence type="ECO:0000256" key="6">
    <source>
        <dbReference type="SAM" id="MobiDB-lite"/>
    </source>
</evidence>
<feature type="region of interest" description="Disordered" evidence="6">
    <location>
        <begin position="1"/>
        <end position="22"/>
    </location>
</feature>
<evidence type="ECO:0000256" key="7">
    <source>
        <dbReference type="SAM" id="Phobius"/>
    </source>
</evidence>
<keyword evidence="5 7" id="KW-0472">Membrane</keyword>
<dbReference type="EMBL" id="CP041765">
    <property type="protein sequence ID" value="QDQ98673.1"/>
    <property type="molecule type" value="Genomic_DNA"/>
</dbReference>
<dbReference type="RefSeq" id="WP_143910078.1">
    <property type="nucleotide sequence ID" value="NZ_CP041765.1"/>
</dbReference>
<feature type="transmembrane region" description="Helical" evidence="7">
    <location>
        <begin position="437"/>
        <end position="455"/>
    </location>
</feature>
<evidence type="ECO:0000313" key="9">
    <source>
        <dbReference type="Proteomes" id="UP000317344"/>
    </source>
</evidence>
<evidence type="ECO:0000256" key="3">
    <source>
        <dbReference type="ARBA" id="ARBA00022692"/>
    </source>
</evidence>
<dbReference type="AlphaFoldDB" id="A0A516X6N3"/>
<feature type="compositionally biased region" description="Low complexity" evidence="6">
    <location>
        <begin position="9"/>
        <end position="19"/>
    </location>
</feature>
<dbReference type="Proteomes" id="UP000317344">
    <property type="component" value="Chromosome"/>
</dbReference>
<gene>
    <name evidence="8" type="ORF">FO059_16755</name>
</gene>
<keyword evidence="9" id="KW-1185">Reference proteome</keyword>
<evidence type="ECO:0000256" key="1">
    <source>
        <dbReference type="ARBA" id="ARBA00004651"/>
    </source>
</evidence>
<dbReference type="KEGG" id="toy:FO059_16755"/>
<accession>A0A516X6N3</accession>
<feature type="transmembrane region" description="Helical" evidence="7">
    <location>
        <begin position="65"/>
        <end position="84"/>
    </location>
</feature>
<dbReference type="InterPro" id="IPR002293">
    <property type="entry name" value="AA/rel_permease1"/>
</dbReference>
<dbReference type="Gene3D" id="1.20.1740.10">
    <property type="entry name" value="Amino acid/polyamine transporter I"/>
    <property type="match status" value="1"/>
</dbReference>
<feature type="transmembrane region" description="Helical" evidence="7">
    <location>
        <begin position="143"/>
        <end position="160"/>
    </location>
</feature>
<dbReference type="PIRSF" id="PIRSF006060">
    <property type="entry name" value="AA_transporter"/>
    <property type="match status" value="1"/>
</dbReference>
<feature type="transmembrane region" description="Helical" evidence="7">
    <location>
        <begin position="378"/>
        <end position="404"/>
    </location>
</feature>
<name>A0A516X6N3_9ACTN</name>
<dbReference type="GO" id="GO:0005886">
    <property type="term" value="C:plasma membrane"/>
    <property type="evidence" value="ECO:0007669"/>
    <property type="project" value="UniProtKB-SubCell"/>
</dbReference>
<sequence length="466" mass="48092">MTEQDSLAERPAAAPEDAPSGGTPTLRRRINFFELVVYGLVFIGPAAAVSIFGPLDAQSHGAVPLVYLVATVAMAFTAYSYALMSRRVPRAGSVFAYASAGIGPRTGFMGGWMVMLDYLLIPSVAYLFTGIAMHSFLPAVPTWGWTAMAVVLTTGLNLAGVRIAARVATLVVAAECIVLAMVLAGGVRVIAEHGTVRDPLSPLTGVGGLSLTAVLGAVSVAMLSYLGFDAIATFAEETIGASRMVARALVICLVTAGLLFAAQTYVAALITTETPQFLAANPDLQGDAYYRLVDDRIAGWLSTALAVSKAAGAAFSAMVGQAAASRILMDMGRAKRLPAFLAKVDGHTGVPAVGVLIAAAFNVVIAVWAASADDGLDILVSVVSVGALCAFLLLHGSVIGYYWVRRLGGPRRVVSHLVAPVLGSAILLVVLVEANGVAQVVGAVWLVAGLAVVAVQHRRGGYASAE</sequence>
<dbReference type="InterPro" id="IPR050367">
    <property type="entry name" value="APC_superfamily"/>
</dbReference>
<evidence type="ECO:0000256" key="5">
    <source>
        <dbReference type="ARBA" id="ARBA00023136"/>
    </source>
</evidence>
<reference evidence="8 9" key="2">
    <citation type="submission" date="2019-07" db="EMBL/GenBank/DDBJ databases">
        <authorList>
            <person name="Huang Y."/>
        </authorList>
    </citation>
    <scope>NUCLEOTIDE SEQUENCE [LARGE SCALE GENOMIC DNA]</scope>
    <source>
        <strain evidence="8 9">HY188</strain>
    </source>
</reference>
<feature type="transmembrane region" description="Helical" evidence="7">
    <location>
        <begin position="167"/>
        <end position="191"/>
    </location>
</feature>
<proteinExistence type="predicted"/>
<feature type="transmembrane region" description="Helical" evidence="7">
    <location>
        <begin position="350"/>
        <end position="372"/>
    </location>
</feature>
<evidence type="ECO:0000256" key="4">
    <source>
        <dbReference type="ARBA" id="ARBA00022989"/>
    </source>
</evidence>
<dbReference type="PANTHER" id="PTHR42770:SF16">
    <property type="entry name" value="AMINO ACID PERMEASE"/>
    <property type="match status" value="1"/>
</dbReference>
<protein>
    <submittedName>
        <fullName evidence="8">APC family permease</fullName>
    </submittedName>
</protein>
<feature type="transmembrane region" description="Helical" evidence="7">
    <location>
        <begin position="35"/>
        <end position="53"/>
    </location>
</feature>
<dbReference type="PANTHER" id="PTHR42770">
    <property type="entry name" value="AMINO ACID TRANSPORTER-RELATED"/>
    <property type="match status" value="1"/>
</dbReference>
<evidence type="ECO:0000313" key="8">
    <source>
        <dbReference type="EMBL" id="QDQ98673.1"/>
    </source>
</evidence>
<keyword evidence="2" id="KW-1003">Cell membrane</keyword>
<keyword evidence="3 7" id="KW-0812">Transmembrane</keyword>